<dbReference type="Proteomes" id="UP000184085">
    <property type="component" value="Unassembled WGS sequence"/>
</dbReference>
<evidence type="ECO:0000313" key="11">
    <source>
        <dbReference type="EMBL" id="SCM66265.1"/>
    </source>
</evidence>
<dbReference type="Pfam" id="PF00893">
    <property type="entry name" value="Multi_Drug_Res"/>
    <property type="match status" value="1"/>
</dbReference>
<evidence type="ECO:0000313" key="12">
    <source>
        <dbReference type="Proteomes" id="UP000184085"/>
    </source>
</evidence>
<dbReference type="GO" id="GO:0005886">
    <property type="term" value="C:plasma membrane"/>
    <property type="evidence" value="ECO:0007669"/>
    <property type="project" value="UniProtKB-SubCell"/>
</dbReference>
<dbReference type="RefSeq" id="WP_072703351.1">
    <property type="nucleotide sequence ID" value="NZ_FMJB01000019.1"/>
</dbReference>
<dbReference type="PANTHER" id="PTHR30561:SF0">
    <property type="entry name" value="GUANIDINIUM EXPORTER"/>
    <property type="match status" value="1"/>
</dbReference>
<keyword evidence="2" id="KW-0813">Transport</keyword>
<dbReference type="GO" id="GO:0022857">
    <property type="term" value="F:transmembrane transporter activity"/>
    <property type="evidence" value="ECO:0007669"/>
    <property type="project" value="InterPro"/>
</dbReference>
<dbReference type="InterPro" id="IPR037185">
    <property type="entry name" value="EmrE-like"/>
</dbReference>
<evidence type="ECO:0000256" key="6">
    <source>
        <dbReference type="ARBA" id="ARBA00023136"/>
    </source>
</evidence>
<proteinExistence type="inferred from homology"/>
<evidence type="ECO:0000256" key="8">
    <source>
        <dbReference type="ARBA" id="ARBA00039168"/>
    </source>
</evidence>
<dbReference type="AlphaFoldDB" id="A0A1M4MX37"/>
<gene>
    <name evidence="11" type="ORF">KARMA_0439</name>
</gene>
<keyword evidence="3" id="KW-1003">Cell membrane</keyword>
<comment type="similarity">
    <text evidence="7">Belongs to the drug/metabolite transporter (DMT) superfamily. Small multidrug resistance (SMR) (TC 2.A.7.1) family. Gdx/SugE subfamily.</text>
</comment>
<dbReference type="PANTHER" id="PTHR30561">
    <property type="entry name" value="SMR FAMILY PROTON-DEPENDENT DRUG EFFLUX TRANSPORTER SUGE"/>
    <property type="match status" value="1"/>
</dbReference>
<feature type="transmembrane region" description="Helical" evidence="10">
    <location>
        <begin position="27"/>
        <end position="47"/>
    </location>
</feature>
<comment type="subcellular location">
    <subcellularLocation>
        <location evidence="1 9">Cell membrane</location>
        <topology evidence="1 9">Multi-pass membrane protein</topology>
    </subcellularLocation>
</comment>
<evidence type="ECO:0000256" key="5">
    <source>
        <dbReference type="ARBA" id="ARBA00022989"/>
    </source>
</evidence>
<evidence type="ECO:0000256" key="9">
    <source>
        <dbReference type="RuleBase" id="RU003942"/>
    </source>
</evidence>
<reference evidence="12" key="1">
    <citation type="submission" date="2016-09" db="EMBL/GenBank/DDBJ databases">
        <authorList>
            <person name="Wibberg D."/>
        </authorList>
    </citation>
    <scope>NUCLEOTIDE SEQUENCE [LARGE SCALE GENOMIC DNA]</scope>
</reference>
<evidence type="ECO:0000256" key="10">
    <source>
        <dbReference type="SAM" id="Phobius"/>
    </source>
</evidence>
<evidence type="ECO:0000256" key="1">
    <source>
        <dbReference type="ARBA" id="ARBA00004651"/>
    </source>
</evidence>
<evidence type="ECO:0000256" key="7">
    <source>
        <dbReference type="ARBA" id="ARBA00038151"/>
    </source>
</evidence>
<evidence type="ECO:0000256" key="4">
    <source>
        <dbReference type="ARBA" id="ARBA00022692"/>
    </source>
</evidence>
<keyword evidence="12" id="KW-1185">Reference proteome</keyword>
<name>A0A1M4MX37_9RHOB</name>
<evidence type="ECO:0000256" key="3">
    <source>
        <dbReference type="ARBA" id="ARBA00022475"/>
    </source>
</evidence>
<dbReference type="FunFam" id="1.10.3730.20:FF:000001">
    <property type="entry name" value="Quaternary ammonium compound resistance transporter SugE"/>
    <property type="match status" value="1"/>
</dbReference>
<dbReference type="SUPFAM" id="SSF103481">
    <property type="entry name" value="Multidrug resistance efflux transporter EmrE"/>
    <property type="match status" value="1"/>
</dbReference>
<keyword evidence="5 10" id="KW-1133">Transmembrane helix</keyword>
<organism evidence="11 12">
    <name type="scientific">Donghicola eburneus</name>
    <dbReference type="NCBI Taxonomy" id="393278"/>
    <lineage>
        <taxon>Bacteria</taxon>
        <taxon>Pseudomonadati</taxon>
        <taxon>Pseudomonadota</taxon>
        <taxon>Alphaproteobacteria</taxon>
        <taxon>Rhodobacterales</taxon>
        <taxon>Roseobacteraceae</taxon>
        <taxon>Donghicola</taxon>
    </lineage>
</organism>
<dbReference type="EMBL" id="FMJB01000019">
    <property type="protein sequence ID" value="SCM66265.1"/>
    <property type="molecule type" value="Genomic_DNA"/>
</dbReference>
<feature type="transmembrane region" description="Helical" evidence="10">
    <location>
        <begin position="59"/>
        <end position="79"/>
    </location>
</feature>
<evidence type="ECO:0000256" key="2">
    <source>
        <dbReference type="ARBA" id="ARBA00022448"/>
    </source>
</evidence>
<dbReference type="InterPro" id="IPR045324">
    <property type="entry name" value="Small_multidrug_res"/>
</dbReference>
<dbReference type="Gene3D" id="1.10.3730.20">
    <property type="match status" value="1"/>
</dbReference>
<keyword evidence="4 9" id="KW-0812">Transmembrane</keyword>
<dbReference type="GO" id="GO:1990961">
    <property type="term" value="P:xenobiotic detoxification by transmembrane export across the plasma membrane"/>
    <property type="evidence" value="ECO:0007669"/>
    <property type="project" value="UniProtKB-ARBA"/>
</dbReference>
<sequence length="104" mass="11010">MAWFILFFAGLLEIVWATAMKSSMGFTRFWPSVLTIVTMLGSFGLLAIATKTLPLGTSYMVWSGIGAVGAFIAGIILFGEDLSPVRLAAGAMIVCGITLMKLGT</sequence>
<protein>
    <recommendedName>
        <fullName evidence="8">Guanidinium exporter</fullName>
    </recommendedName>
</protein>
<dbReference type="InterPro" id="IPR000390">
    <property type="entry name" value="Small_drug/metabolite_transptr"/>
</dbReference>
<keyword evidence="6 10" id="KW-0472">Membrane</keyword>
<accession>A0A1M4MX37</accession>